<dbReference type="RefSeq" id="WP_073038841.1">
    <property type="nucleotide sequence ID" value="NZ_FQUO01000001.1"/>
</dbReference>
<accession>A0A1M4S923</accession>
<dbReference type="PANTHER" id="PTHR12128">
    <property type="entry name" value="DIHYDRODIPICOLINATE SYNTHASE"/>
    <property type="match status" value="1"/>
</dbReference>
<dbReference type="Pfam" id="PF00701">
    <property type="entry name" value="DHDPS"/>
    <property type="match status" value="1"/>
</dbReference>
<feature type="active site" description="Schiff-base intermediate with substrate" evidence="3">
    <location>
        <position position="165"/>
    </location>
</feature>
<dbReference type="CDD" id="cd00408">
    <property type="entry name" value="DHDPS-like"/>
    <property type="match status" value="1"/>
</dbReference>
<dbReference type="PANTHER" id="PTHR12128:SF72">
    <property type="entry name" value="DIHYDRODIPICOLINATE SYNTHASE"/>
    <property type="match status" value="1"/>
</dbReference>
<gene>
    <name evidence="5" type="ORF">SAMN05444008_10126</name>
</gene>
<dbReference type="InterPro" id="IPR013785">
    <property type="entry name" value="Aldolase_TIM"/>
</dbReference>
<dbReference type="SUPFAM" id="SSF51569">
    <property type="entry name" value="Aldolase"/>
    <property type="match status" value="1"/>
</dbReference>
<evidence type="ECO:0000256" key="4">
    <source>
        <dbReference type="PIRSR" id="PIRSR001365-2"/>
    </source>
</evidence>
<keyword evidence="6" id="KW-1185">Reference proteome</keyword>
<evidence type="ECO:0000313" key="5">
    <source>
        <dbReference type="EMBL" id="SHE28709.1"/>
    </source>
</evidence>
<dbReference type="STRING" id="1302690.BUE76_22990"/>
<dbReference type="AlphaFoldDB" id="A0A1M4S923"/>
<dbReference type="OrthoDB" id="9778880at2"/>
<evidence type="ECO:0000256" key="1">
    <source>
        <dbReference type="ARBA" id="ARBA00023239"/>
    </source>
</evidence>
<proteinExistence type="inferred from homology"/>
<feature type="binding site" evidence="4">
    <location>
        <position position="207"/>
    </location>
    <ligand>
        <name>pyruvate</name>
        <dbReference type="ChEBI" id="CHEBI:15361"/>
    </ligand>
</feature>
<dbReference type="PRINTS" id="PR00146">
    <property type="entry name" value="DHPICSNTHASE"/>
</dbReference>
<keyword evidence="1 2" id="KW-0456">Lyase</keyword>
<dbReference type="EMBL" id="FQUO01000001">
    <property type="protein sequence ID" value="SHE28709.1"/>
    <property type="molecule type" value="Genomic_DNA"/>
</dbReference>
<dbReference type="Proteomes" id="UP000184368">
    <property type="component" value="Unassembled WGS sequence"/>
</dbReference>
<sequence length="316" mass="34872">MNPISWKGVYPAVLTPFLQNEAIDYDTFKINIEAQLEAGVDGIILSGSLGEASTLTAQDKIDLLVYTKELVQGRVPVVMNIAEQATAAAVQAAKDAEANGADGLMLLPPMRYKADDAETVQFFKDVAAATSLSIMLYNNPVDYKIAVTLDMFEELASVPNINAVKESSRDISNITRMINRFGDRFSIMCGVDPLAMESLVMGADGWVAGLVDAFPRETVAIYRLVKAERYAEALKIYRWFLPVLELDIHPKLVQYIKLAGKLTGISTEYVRRPRLELTGAERASVIAIVEEALANRPVLPDYLHLEETETWQTAVI</sequence>
<name>A0A1M4S923_9BACT</name>
<evidence type="ECO:0000313" key="6">
    <source>
        <dbReference type="Proteomes" id="UP000184368"/>
    </source>
</evidence>
<dbReference type="Gene3D" id="3.20.20.70">
    <property type="entry name" value="Aldolase class I"/>
    <property type="match status" value="1"/>
</dbReference>
<protein>
    <submittedName>
        <fullName evidence="5">4-hydroxy-tetrahydrodipicolinate synthase</fullName>
    </submittedName>
</protein>
<comment type="similarity">
    <text evidence="2">Belongs to the DapA family.</text>
</comment>
<reference evidence="5 6" key="1">
    <citation type="submission" date="2016-11" db="EMBL/GenBank/DDBJ databases">
        <authorList>
            <person name="Jaros S."/>
            <person name="Januszkiewicz K."/>
            <person name="Wedrychowicz H."/>
        </authorList>
    </citation>
    <scope>NUCLEOTIDE SEQUENCE [LARGE SCALE GENOMIC DNA]</scope>
    <source>
        <strain evidence="5 6">DSM 26897</strain>
    </source>
</reference>
<evidence type="ECO:0000256" key="3">
    <source>
        <dbReference type="PIRSR" id="PIRSR001365-1"/>
    </source>
</evidence>
<dbReference type="InterPro" id="IPR002220">
    <property type="entry name" value="DapA-like"/>
</dbReference>
<dbReference type="SMART" id="SM01130">
    <property type="entry name" value="DHDPS"/>
    <property type="match status" value="1"/>
</dbReference>
<dbReference type="PIRSF" id="PIRSF001365">
    <property type="entry name" value="DHDPS"/>
    <property type="match status" value="1"/>
</dbReference>
<feature type="active site" description="Proton donor/acceptor" evidence="3">
    <location>
        <position position="137"/>
    </location>
</feature>
<dbReference type="GO" id="GO:0008840">
    <property type="term" value="F:4-hydroxy-tetrahydrodipicolinate synthase activity"/>
    <property type="evidence" value="ECO:0007669"/>
    <property type="project" value="TreeGrafter"/>
</dbReference>
<organism evidence="5 6">
    <name type="scientific">Cnuella takakiae</name>
    <dbReference type="NCBI Taxonomy" id="1302690"/>
    <lineage>
        <taxon>Bacteria</taxon>
        <taxon>Pseudomonadati</taxon>
        <taxon>Bacteroidota</taxon>
        <taxon>Chitinophagia</taxon>
        <taxon>Chitinophagales</taxon>
        <taxon>Chitinophagaceae</taxon>
        <taxon>Cnuella</taxon>
    </lineage>
</organism>
<evidence type="ECO:0000256" key="2">
    <source>
        <dbReference type="PIRNR" id="PIRNR001365"/>
    </source>
</evidence>